<dbReference type="AlphaFoldDB" id="A0A2R5GVJ7"/>
<evidence type="ECO:0000313" key="3">
    <source>
        <dbReference type="EMBL" id="GBG34870.1"/>
    </source>
</evidence>
<protein>
    <submittedName>
        <fullName evidence="3">Protein ABHD17C</fullName>
    </submittedName>
</protein>
<dbReference type="Pfam" id="PF12146">
    <property type="entry name" value="Hydrolase_4"/>
    <property type="match status" value="1"/>
</dbReference>
<dbReference type="SUPFAM" id="SSF53474">
    <property type="entry name" value="alpha/beta-Hydrolases"/>
    <property type="match status" value="1"/>
</dbReference>
<sequence length="324" mass="34979">MGGVLSQICYMLTVEHKCNPASVAASLTFVPPHPPLYELRTSSVDPSEIQWVLDPEVVFSPFPDVHVNIMRTTRGNFIPGFLYRHPGAKLTVLFSHGNAADCGSMREGYIQLCQLAQVNVFAYDYSGYGASSGKPSVEDTYADIEAAYEYVTKNLVDDAGTQLVLMGQSVGSGPSCWLASRRKVAGLILHSPIKSGLRVLVDNRGPLCCCDIYPNIDRIKNVECPVLVVHGEDDDQVGVHHGKDLANKVPADRRHTLWIAGAGHNDIVERYPQVYYPAVGRFLQSIDSSAAAPTATDASGAPAPPAPETMVGAPSEQEMRLVVG</sequence>
<evidence type="ECO:0000256" key="1">
    <source>
        <dbReference type="SAM" id="MobiDB-lite"/>
    </source>
</evidence>
<proteinExistence type="predicted"/>
<dbReference type="Gene3D" id="3.40.50.1820">
    <property type="entry name" value="alpha/beta hydrolase"/>
    <property type="match status" value="2"/>
</dbReference>
<evidence type="ECO:0000313" key="4">
    <source>
        <dbReference type="Proteomes" id="UP000241890"/>
    </source>
</evidence>
<accession>A0A2R5GVJ7</accession>
<keyword evidence="4" id="KW-1185">Reference proteome</keyword>
<dbReference type="EMBL" id="BEYU01000224">
    <property type="protein sequence ID" value="GBG34870.1"/>
    <property type="molecule type" value="Genomic_DNA"/>
</dbReference>
<dbReference type="Proteomes" id="UP000241890">
    <property type="component" value="Unassembled WGS sequence"/>
</dbReference>
<dbReference type="OrthoDB" id="446723at2759"/>
<evidence type="ECO:0000259" key="2">
    <source>
        <dbReference type="Pfam" id="PF12146"/>
    </source>
</evidence>
<dbReference type="InParanoid" id="A0A2R5GVJ7"/>
<dbReference type="InterPro" id="IPR029058">
    <property type="entry name" value="AB_hydrolase_fold"/>
</dbReference>
<dbReference type="InterPro" id="IPR022742">
    <property type="entry name" value="Hydrolase_4"/>
</dbReference>
<reference evidence="3 4" key="1">
    <citation type="submission" date="2017-12" db="EMBL/GenBank/DDBJ databases">
        <title>Sequencing, de novo assembly and annotation of complete genome of a new Thraustochytrid species, strain FCC1311.</title>
        <authorList>
            <person name="Sedici K."/>
            <person name="Godart F."/>
            <person name="Aiese Cigliano R."/>
            <person name="Sanseverino W."/>
            <person name="Barakat M."/>
            <person name="Ortet P."/>
            <person name="Marechal E."/>
            <person name="Cagnac O."/>
            <person name="Amato A."/>
        </authorList>
    </citation>
    <scope>NUCLEOTIDE SEQUENCE [LARGE SCALE GENOMIC DNA]</scope>
</reference>
<organism evidence="3 4">
    <name type="scientific">Hondaea fermentalgiana</name>
    <dbReference type="NCBI Taxonomy" id="2315210"/>
    <lineage>
        <taxon>Eukaryota</taxon>
        <taxon>Sar</taxon>
        <taxon>Stramenopiles</taxon>
        <taxon>Bigyra</taxon>
        <taxon>Labyrinthulomycetes</taxon>
        <taxon>Thraustochytrida</taxon>
        <taxon>Thraustochytriidae</taxon>
        <taxon>Hondaea</taxon>
    </lineage>
</organism>
<dbReference type="PANTHER" id="PTHR12277:SF81">
    <property type="entry name" value="PROTEIN ABHD13"/>
    <property type="match status" value="1"/>
</dbReference>
<comment type="caution">
    <text evidence="3">The sequence shown here is derived from an EMBL/GenBank/DDBJ whole genome shotgun (WGS) entry which is preliminary data.</text>
</comment>
<feature type="region of interest" description="Disordered" evidence="1">
    <location>
        <begin position="293"/>
        <end position="324"/>
    </location>
</feature>
<name>A0A2R5GVJ7_9STRA</name>
<feature type="domain" description="Serine aminopeptidase S33" evidence="2">
    <location>
        <begin position="89"/>
        <end position="193"/>
    </location>
</feature>
<gene>
    <name evidence="3" type="ORF">FCC1311_110932</name>
</gene>
<dbReference type="PANTHER" id="PTHR12277">
    <property type="entry name" value="ALPHA/BETA HYDROLASE DOMAIN-CONTAINING PROTEIN"/>
    <property type="match status" value="1"/>
</dbReference>